<feature type="non-terminal residue" evidence="1">
    <location>
        <position position="105"/>
    </location>
</feature>
<dbReference type="Proteomes" id="UP001302321">
    <property type="component" value="Unassembled WGS sequence"/>
</dbReference>
<comment type="caution">
    <text evidence="1">The sequence shown here is derived from an EMBL/GenBank/DDBJ whole genome shotgun (WGS) entry which is preliminary data.</text>
</comment>
<evidence type="ECO:0000313" key="2">
    <source>
        <dbReference type="Proteomes" id="UP001302321"/>
    </source>
</evidence>
<evidence type="ECO:0008006" key="3">
    <source>
        <dbReference type="Google" id="ProtNLM"/>
    </source>
</evidence>
<accession>A0AAN7A573</accession>
<gene>
    <name evidence="1" type="ORF">QBC36DRAFT_145473</name>
</gene>
<dbReference type="EMBL" id="MU866386">
    <property type="protein sequence ID" value="KAK4172867.1"/>
    <property type="molecule type" value="Genomic_DNA"/>
</dbReference>
<evidence type="ECO:0000313" key="1">
    <source>
        <dbReference type="EMBL" id="KAK4172867.1"/>
    </source>
</evidence>
<sequence length="105" mass="12094">MGEAGHLNNIPHTLCHLDLYPRNMIISVKPLTNEPTIERMLDLDSALLAPAFMIGEPPVYLWNSRHVNFSFDPITEEDKEVKRISEEATGEEYVRFAYNPVYRFG</sequence>
<reference evidence="1" key="2">
    <citation type="submission" date="2023-05" db="EMBL/GenBank/DDBJ databases">
        <authorList>
            <consortium name="Lawrence Berkeley National Laboratory"/>
            <person name="Steindorff A."/>
            <person name="Hensen N."/>
            <person name="Bonometti L."/>
            <person name="Westerberg I."/>
            <person name="Brannstrom I.O."/>
            <person name="Guillou S."/>
            <person name="Cros-Aarteil S."/>
            <person name="Calhoun S."/>
            <person name="Haridas S."/>
            <person name="Kuo A."/>
            <person name="Mondo S."/>
            <person name="Pangilinan J."/>
            <person name="Riley R."/>
            <person name="Labutti K."/>
            <person name="Andreopoulos B."/>
            <person name="Lipzen A."/>
            <person name="Chen C."/>
            <person name="Yanf M."/>
            <person name="Daum C."/>
            <person name="Ng V."/>
            <person name="Clum A."/>
            <person name="Ohm R."/>
            <person name="Martin F."/>
            <person name="Silar P."/>
            <person name="Natvig D."/>
            <person name="Lalanne C."/>
            <person name="Gautier V."/>
            <person name="Ament-Velasquez S.L."/>
            <person name="Kruys A."/>
            <person name="Hutchinson M.I."/>
            <person name="Powell A.J."/>
            <person name="Barry K."/>
            <person name="Miller A.N."/>
            <person name="Grigoriev I.V."/>
            <person name="Debuchy R."/>
            <person name="Gladieux P."/>
            <person name="Thoren M.H."/>
            <person name="Johannesson H."/>
        </authorList>
    </citation>
    <scope>NUCLEOTIDE SEQUENCE</scope>
    <source>
        <strain evidence="1">CBS 892.96</strain>
    </source>
</reference>
<dbReference type="AlphaFoldDB" id="A0AAN7A573"/>
<organism evidence="1 2">
    <name type="scientific">Triangularia setosa</name>
    <dbReference type="NCBI Taxonomy" id="2587417"/>
    <lineage>
        <taxon>Eukaryota</taxon>
        <taxon>Fungi</taxon>
        <taxon>Dikarya</taxon>
        <taxon>Ascomycota</taxon>
        <taxon>Pezizomycotina</taxon>
        <taxon>Sordariomycetes</taxon>
        <taxon>Sordariomycetidae</taxon>
        <taxon>Sordariales</taxon>
        <taxon>Podosporaceae</taxon>
        <taxon>Triangularia</taxon>
    </lineage>
</organism>
<name>A0AAN7A573_9PEZI</name>
<keyword evidence="2" id="KW-1185">Reference proteome</keyword>
<proteinExistence type="predicted"/>
<reference evidence="1" key="1">
    <citation type="journal article" date="2023" name="Mol. Phylogenet. Evol.">
        <title>Genome-scale phylogeny and comparative genomics of the fungal order Sordariales.</title>
        <authorList>
            <person name="Hensen N."/>
            <person name="Bonometti L."/>
            <person name="Westerberg I."/>
            <person name="Brannstrom I.O."/>
            <person name="Guillou S."/>
            <person name="Cros-Aarteil S."/>
            <person name="Calhoun S."/>
            <person name="Haridas S."/>
            <person name="Kuo A."/>
            <person name="Mondo S."/>
            <person name="Pangilinan J."/>
            <person name="Riley R."/>
            <person name="LaButti K."/>
            <person name="Andreopoulos B."/>
            <person name="Lipzen A."/>
            <person name="Chen C."/>
            <person name="Yan M."/>
            <person name="Daum C."/>
            <person name="Ng V."/>
            <person name="Clum A."/>
            <person name="Steindorff A."/>
            <person name="Ohm R.A."/>
            <person name="Martin F."/>
            <person name="Silar P."/>
            <person name="Natvig D.O."/>
            <person name="Lalanne C."/>
            <person name="Gautier V."/>
            <person name="Ament-Velasquez S.L."/>
            <person name="Kruys A."/>
            <person name="Hutchinson M.I."/>
            <person name="Powell A.J."/>
            <person name="Barry K."/>
            <person name="Miller A.N."/>
            <person name="Grigoriev I.V."/>
            <person name="Debuchy R."/>
            <person name="Gladieux P."/>
            <person name="Hiltunen Thoren M."/>
            <person name="Johannesson H."/>
        </authorList>
    </citation>
    <scope>NUCLEOTIDE SEQUENCE</scope>
    <source>
        <strain evidence="1">CBS 892.96</strain>
    </source>
</reference>
<protein>
    <recommendedName>
        <fullName evidence="3">Protein kinase domain-containing protein</fullName>
    </recommendedName>
</protein>